<comment type="caution">
    <text evidence="11">The sequence shown here is derived from an EMBL/GenBank/DDBJ whole genome shotgun (WGS) entry which is preliminary data.</text>
</comment>
<dbReference type="Pfam" id="PF08240">
    <property type="entry name" value="ADH_N"/>
    <property type="match status" value="2"/>
</dbReference>
<evidence type="ECO:0000256" key="8">
    <source>
        <dbReference type="ARBA" id="ARBA00032485"/>
    </source>
</evidence>
<dbReference type="EMBL" id="JACVVK020000208">
    <property type="protein sequence ID" value="KAK7484535.1"/>
    <property type="molecule type" value="Genomic_DNA"/>
</dbReference>
<evidence type="ECO:0000256" key="1">
    <source>
        <dbReference type="ARBA" id="ARBA00001947"/>
    </source>
</evidence>
<evidence type="ECO:0000256" key="9">
    <source>
        <dbReference type="RuleBase" id="RU361277"/>
    </source>
</evidence>
<dbReference type="Pfam" id="PF00107">
    <property type="entry name" value="ADH_zinc_N"/>
    <property type="match status" value="2"/>
</dbReference>
<evidence type="ECO:0000259" key="10">
    <source>
        <dbReference type="SMART" id="SM00829"/>
    </source>
</evidence>
<evidence type="ECO:0000256" key="7">
    <source>
        <dbReference type="ARBA" id="ARBA00026132"/>
    </source>
</evidence>
<dbReference type="InterPro" id="IPR002328">
    <property type="entry name" value="ADH_Zn_CS"/>
</dbReference>
<dbReference type="GO" id="GO:0016491">
    <property type="term" value="F:oxidoreductase activity"/>
    <property type="evidence" value="ECO:0007669"/>
    <property type="project" value="UniProtKB-KW"/>
</dbReference>
<evidence type="ECO:0000256" key="5">
    <source>
        <dbReference type="ARBA" id="ARBA00023002"/>
    </source>
</evidence>
<keyword evidence="4 9" id="KW-0862">Zinc</keyword>
<dbReference type="CDD" id="cd05285">
    <property type="entry name" value="sorbitol_DH"/>
    <property type="match status" value="2"/>
</dbReference>
<dbReference type="InterPro" id="IPR045306">
    <property type="entry name" value="SDH-like"/>
</dbReference>
<evidence type="ECO:0000313" key="11">
    <source>
        <dbReference type="EMBL" id="KAK7484535.1"/>
    </source>
</evidence>
<dbReference type="FunFam" id="3.40.50.720:FF:000068">
    <property type="entry name" value="Sorbitol dehydrogenase"/>
    <property type="match status" value="2"/>
</dbReference>
<dbReference type="SMART" id="SM00829">
    <property type="entry name" value="PKS_ER"/>
    <property type="match status" value="1"/>
</dbReference>
<keyword evidence="5" id="KW-0560">Oxidoreductase</keyword>
<dbReference type="AlphaFoldDB" id="A0ABD0KC00"/>
<dbReference type="InterPro" id="IPR013149">
    <property type="entry name" value="ADH-like_C"/>
</dbReference>
<comment type="similarity">
    <text evidence="2 9">Belongs to the zinc-containing alcohol dehydrogenase family.</text>
</comment>
<dbReference type="Proteomes" id="UP001519460">
    <property type="component" value="Unassembled WGS sequence"/>
</dbReference>
<dbReference type="PANTHER" id="PTHR43161">
    <property type="entry name" value="SORBITOL DEHYDROGENASE"/>
    <property type="match status" value="1"/>
</dbReference>
<dbReference type="SUPFAM" id="SSF50129">
    <property type="entry name" value="GroES-like"/>
    <property type="match status" value="2"/>
</dbReference>
<reference evidence="11 12" key="1">
    <citation type="journal article" date="2023" name="Sci. Data">
        <title>Genome assembly of the Korean intertidal mud-creeper Batillaria attramentaria.</title>
        <authorList>
            <person name="Patra A.K."/>
            <person name="Ho P.T."/>
            <person name="Jun S."/>
            <person name="Lee S.J."/>
            <person name="Kim Y."/>
            <person name="Won Y.J."/>
        </authorList>
    </citation>
    <scope>NUCLEOTIDE SEQUENCE [LARGE SCALE GENOMIC DNA]</scope>
    <source>
        <strain evidence="11">Wonlab-2016</strain>
    </source>
</reference>
<feature type="domain" description="Enoyl reductase (ER)" evidence="10">
    <location>
        <begin position="330"/>
        <end position="661"/>
    </location>
</feature>
<dbReference type="PANTHER" id="PTHR43161:SF9">
    <property type="entry name" value="SORBITOL DEHYDROGENASE"/>
    <property type="match status" value="1"/>
</dbReference>
<dbReference type="InterPro" id="IPR036291">
    <property type="entry name" value="NAD(P)-bd_dom_sf"/>
</dbReference>
<comment type="cofactor">
    <cofactor evidence="1 9">
        <name>Zn(2+)</name>
        <dbReference type="ChEBI" id="CHEBI:29105"/>
    </cofactor>
</comment>
<evidence type="ECO:0000256" key="4">
    <source>
        <dbReference type="ARBA" id="ARBA00022833"/>
    </source>
</evidence>
<dbReference type="PROSITE" id="PS00059">
    <property type="entry name" value="ADH_ZINC"/>
    <property type="match status" value="2"/>
</dbReference>
<name>A0ABD0KC00_9CAEN</name>
<dbReference type="SUPFAM" id="SSF51735">
    <property type="entry name" value="NAD(P)-binding Rossmann-fold domains"/>
    <property type="match status" value="2"/>
</dbReference>
<dbReference type="InterPro" id="IPR013154">
    <property type="entry name" value="ADH-like_N"/>
</dbReference>
<sequence>MAGINRSVVLYGKMDIRLENRSIPKPGTGELQIRIRAVGICGSDLSVWRAGRVGNFLLKQPMVLGHEPCGVVTALGLGVTTFAVGDRVVFEPSVTCGTCTLCKAGRYNLCPQVQAMATPPCDGALADYVVWPATLCHKAGVRLGTRVLICGAGPLGSVVTLAARAGGATRICVTDINEERLKFLAGLCPCTTVLVKGESPKETSDHVISKLGGQPDVSFECSGVTSSLSVAIYATRPAGTILLGGILRPEVEVPLLTAATKEVDVKGMLRFANTFSIALDLLTSGLVDVKPLVTHKFPLEDAEKAFQTAGTVAGKVYLREPELSTVTECGHPAVVKETRPIPLPSQGEVQIHIRSVGICGSDLSVWRSGRVGPFLMDKPLVLGHEPCGVVTAFGQGVTTLAVGDRVAIEPNAACGTCTICTSGRYNLCPHVTCMACPEDGALANFLVWPARLCYKLPAELSWTEGAGVQPMALAVHACHRAGVRLGTRVLICGAGPLGMVIALAARAGGATRLCIIDKNEDRLKFIAGKVPCSTVLVGRESAEETADHVISKLGGQPDVSMECTGADSAISVAIFATKPAGCILLAGIGRPEVQIPLLTAANKEVDIKSMFMLANTYPIAIDLMTSGLVDVKPLVTHKFSLRDAALAFEAADNGVEGKLVIECHASD</sequence>
<dbReference type="Gene3D" id="3.40.50.720">
    <property type="entry name" value="NAD(P)-binding Rossmann-like Domain"/>
    <property type="match status" value="2"/>
</dbReference>
<evidence type="ECO:0000256" key="2">
    <source>
        <dbReference type="ARBA" id="ARBA00008072"/>
    </source>
</evidence>
<keyword evidence="12" id="KW-1185">Reference proteome</keyword>
<dbReference type="GO" id="GO:0046872">
    <property type="term" value="F:metal ion binding"/>
    <property type="evidence" value="ECO:0007669"/>
    <property type="project" value="UniProtKB-KW"/>
</dbReference>
<keyword evidence="6" id="KW-0520">NAD</keyword>
<dbReference type="InterPro" id="IPR020843">
    <property type="entry name" value="ER"/>
</dbReference>
<protein>
    <recommendedName>
        <fullName evidence="7">Sorbitol dehydrogenase</fullName>
    </recommendedName>
    <alternativeName>
        <fullName evidence="8">Polyol dehydrogenase</fullName>
    </alternativeName>
</protein>
<evidence type="ECO:0000313" key="12">
    <source>
        <dbReference type="Proteomes" id="UP001519460"/>
    </source>
</evidence>
<dbReference type="Gene3D" id="3.90.180.10">
    <property type="entry name" value="Medium-chain alcohol dehydrogenases, catalytic domain"/>
    <property type="match status" value="2"/>
</dbReference>
<evidence type="ECO:0000256" key="6">
    <source>
        <dbReference type="ARBA" id="ARBA00023027"/>
    </source>
</evidence>
<dbReference type="InterPro" id="IPR011032">
    <property type="entry name" value="GroES-like_sf"/>
</dbReference>
<proteinExistence type="inferred from homology"/>
<organism evidence="11 12">
    <name type="scientific">Batillaria attramentaria</name>
    <dbReference type="NCBI Taxonomy" id="370345"/>
    <lineage>
        <taxon>Eukaryota</taxon>
        <taxon>Metazoa</taxon>
        <taxon>Spiralia</taxon>
        <taxon>Lophotrochozoa</taxon>
        <taxon>Mollusca</taxon>
        <taxon>Gastropoda</taxon>
        <taxon>Caenogastropoda</taxon>
        <taxon>Sorbeoconcha</taxon>
        <taxon>Cerithioidea</taxon>
        <taxon>Batillariidae</taxon>
        <taxon>Batillaria</taxon>
    </lineage>
</organism>
<gene>
    <name evidence="11" type="ORF">BaRGS_00024167</name>
</gene>
<keyword evidence="3 9" id="KW-0479">Metal-binding</keyword>
<evidence type="ECO:0000256" key="3">
    <source>
        <dbReference type="ARBA" id="ARBA00022723"/>
    </source>
</evidence>
<accession>A0ABD0KC00</accession>